<feature type="compositionally biased region" description="Polar residues" evidence="1">
    <location>
        <begin position="56"/>
        <end position="67"/>
    </location>
</feature>
<reference evidence="2" key="1">
    <citation type="submission" date="2021-10" db="EMBL/GenBank/DDBJ databases">
        <title>De novo Genome Assembly of Clathrus columnatus (Basidiomycota, Fungi) Using Illumina and Nanopore Sequence Data.</title>
        <authorList>
            <person name="Ogiso-Tanaka E."/>
            <person name="Itagaki H."/>
            <person name="Hosoya T."/>
            <person name="Hosaka K."/>
        </authorList>
    </citation>
    <scope>NUCLEOTIDE SEQUENCE</scope>
    <source>
        <strain evidence="2">MO-923</strain>
    </source>
</reference>
<comment type="caution">
    <text evidence="2">The sequence shown here is derived from an EMBL/GenBank/DDBJ whole genome shotgun (WGS) entry which is preliminary data.</text>
</comment>
<gene>
    <name evidence="2" type="ORF">Clacol_000160</name>
</gene>
<evidence type="ECO:0000313" key="2">
    <source>
        <dbReference type="EMBL" id="GJJ05973.1"/>
    </source>
</evidence>
<feature type="compositionally biased region" description="Polar residues" evidence="1">
    <location>
        <begin position="175"/>
        <end position="263"/>
    </location>
</feature>
<feature type="region of interest" description="Disordered" evidence="1">
    <location>
        <begin position="1"/>
        <end position="25"/>
    </location>
</feature>
<protein>
    <submittedName>
        <fullName evidence="2">Uncharacterized protein</fullName>
    </submittedName>
</protein>
<name>A0AAV4ZXY7_9AGAM</name>
<sequence length="376" mass="41003">MSSSSTSSKEQAFPLPIASSSSANGWDGVPQIYPNNFFEQVDNNHPTAFHPHDTRSPSQLDQSFLLSSWPPNDDASAGSGMMYGSSKNVINVENSSVSTDREKSVSEGWVTNHQSLPMANTASGFDAFNLSFIDNSRNEVVPSTQHLDIANNGAFFGNQYLPNFDFDFPHVEANNAPSGSSTTSDNFISNAGSSQHSNEPQTVTSTTGYTSQPAIPNISVPSTSEALNGNRNRAQSPLSQMEESSNSDSTTQTFPFLPSTSHSPMGHDENIDVTSTPPSGNKKRYSKSLYTVEKGKYVCRYKGPARPEGCSITSREVRYLCRHLRTHALKEREMGIAEEDRVACNGVPEEFLYLSGDRNNLEGEDFRQMGEGHGLS</sequence>
<feature type="region of interest" description="Disordered" evidence="1">
    <location>
        <begin position="175"/>
        <end position="287"/>
    </location>
</feature>
<accession>A0AAV4ZXY7</accession>
<keyword evidence="3" id="KW-1185">Reference proteome</keyword>
<dbReference type="Proteomes" id="UP001050691">
    <property type="component" value="Unassembled WGS sequence"/>
</dbReference>
<feature type="region of interest" description="Disordered" evidence="1">
    <location>
        <begin position="43"/>
        <end position="67"/>
    </location>
</feature>
<dbReference type="AlphaFoldDB" id="A0AAV4ZXY7"/>
<dbReference type="EMBL" id="BPWL01000001">
    <property type="protein sequence ID" value="GJJ05973.1"/>
    <property type="molecule type" value="Genomic_DNA"/>
</dbReference>
<proteinExistence type="predicted"/>
<evidence type="ECO:0000256" key="1">
    <source>
        <dbReference type="SAM" id="MobiDB-lite"/>
    </source>
</evidence>
<evidence type="ECO:0000313" key="3">
    <source>
        <dbReference type="Proteomes" id="UP001050691"/>
    </source>
</evidence>
<feature type="compositionally biased region" description="Polar residues" evidence="1">
    <location>
        <begin position="1"/>
        <end position="10"/>
    </location>
</feature>
<organism evidence="2 3">
    <name type="scientific">Clathrus columnatus</name>
    <dbReference type="NCBI Taxonomy" id="1419009"/>
    <lineage>
        <taxon>Eukaryota</taxon>
        <taxon>Fungi</taxon>
        <taxon>Dikarya</taxon>
        <taxon>Basidiomycota</taxon>
        <taxon>Agaricomycotina</taxon>
        <taxon>Agaricomycetes</taxon>
        <taxon>Phallomycetidae</taxon>
        <taxon>Phallales</taxon>
        <taxon>Clathraceae</taxon>
        <taxon>Clathrus</taxon>
    </lineage>
</organism>